<name>A0A1H7NUL1_9GAMM</name>
<reference evidence="2" key="1">
    <citation type="submission" date="2016-10" db="EMBL/GenBank/DDBJ databases">
        <authorList>
            <person name="Varghese N."/>
            <person name="Submissions S."/>
        </authorList>
    </citation>
    <scope>NUCLEOTIDE SEQUENCE [LARGE SCALE GENOMIC DNA]</scope>
    <source>
        <strain evidence="2">CGMCC 1.9127</strain>
    </source>
</reference>
<dbReference type="AlphaFoldDB" id="A0A1H7NUL1"/>
<protein>
    <recommendedName>
        <fullName evidence="3">Cell division inhibitor SulA</fullName>
    </recommendedName>
</protein>
<proteinExistence type="predicted"/>
<keyword evidence="2" id="KW-1185">Reference proteome</keyword>
<dbReference type="OrthoDB" id="6226415at2"/>
<evidence type="ECO:0008006" key="3">
    <source>
        <dbReference type="Google" id="ProtNLM"/>
    </source>
</evidence>
<gene>
    <name evidence="1" type="ORF">SAMN05216262_10881</name>
</gene>
<evidence type="ECO:0000313" key="2">
    <source>
        <dbReference type="Proteomes" id="UP000199297"/>
    </source>
</evidence>
<organism evidence="1 2">
    <name type="scientific">Colwellia chukchiensis</name>
    <dbReference type="NCBI Taxonomy" id="641665"/>
    <lineage>
        <taxon>Bacteria</taxon>
        <taxon>Pseudomonadati</taxon>
        <taxon>Pseudomonadota</taxon>
        <taxon>Gammaproteobacteria</taxon>
        <taxon>Alteromonadales</taxon>
        <taxon>Colwelliaceae</taxon>
        <taxon>Colwellia</taxon>
    </lineage>
</organism>
<dbReference type="Gene3D" id="3.40.50.300">
    <property type="entry name" value="P-loop containing nucleotide triphosphate hydrolases"/>
    <property type="match status" value="1"/>
</dbReference>
<accession>A0A1H7NUL1</accession>
<dbReference type="RefSeq" id="WP_139175549.1">
    <property type="nucleotide sequence ID" value="NZ_FOBI01000008.1"/>
</dbReference>
<evidence type="ECO:0000313" key="1">
    <source>
        <dbReference type="EMBL" id="SEL26675.1"/>
    </source>
</evidence>
<dbReference type="InterPro" id="IPR027417">
    <property type="entry name" value="P-loop_NTPase"/>
</dbReference>
<sequence>MMNNVNKLKLINNNNNLTANSNMAFAYKVSPAKSWCNIVRVNDTFDLTETYRDICQNHHHDSKWILMINPEHDSLEKLSTMGKINPNKILKVNASKVQVSLAHIKNTLLKGTCSAIILSNAHYSEAQLNEISRCAALGKTHCIFLQSSFQKQQLH</sequence>
<dbReference type="Proteomes" id="UP000199297">
    <property type="component" value="Unassembled WGS sequence"/>
</dbReference>
<dbReference type="EMBL" id="FOBI01000008">
    <property type="protein sequence ID" value="SEL26675.1"/>
    <property type="molecule type" value="Genomic_DNA"/>
</dbReference>